<keyword evidence="7" id="KW-0732">Signal</keyword>
<dbReference type="SUPFAM" id="SSF56601">
    <property type="entry name" value="beta-lactamase/transpeptidase-like"/>
    <property type="match status" value="1"/>
</dbReference>
<name>A0ABX5P0A2_9HYPH</name>
<feature type="signal peptide" evidence="7">
    <location>
        <begin position="1"/>
        <end position="26"/>
    </location>
</feature>
<dbReference type="PRINTS" id="PR00118">
    <property type="entry name" value="BLACTAMASEA"/>
</dbReference>
<comment type="caution">
    <text evidence="9">The sequence shown here is derived from an EMBL/GenBank/DDBJ whole genome shotgun (WGS) entry which is preliminary data.</text>
</comment>
<evidence type="ECO:0000256" key="4">
    <source>
        <dbReference type="ARBA" id="ARBA00022801"/>
    </source>
</evidence>
<feature type="chain" id="PRO_5047426913" description="Beta-lactamase" evidence="7">
    <location>
        <begin position="27"/>
        <end position="287"/>
    </location>
</feature>
<proteinExistence type="inferred from homology"/>
<comment type="similarity">
    <text evidence="2 6">Belongs to the class-A beta-lactamase family.</text>
</comment>
<dbReference type="InterPro" id="IPR023650">
    <property type="entry name" value="Beta-lactam_class-A_AS"/>
</dbReference>
<dbReference type="InterPro" id="IPR045155">
    <property type="entry name" value="Beta-lactam_cat"/>
</dbReference>
<reference evidence="9 10" key="1">
    <citation type="submission" date="2018-06" db="EMBL/GenBank/DDBJ databases">
        <title>Rhizobium wuzhouense sp. nov., isolated from roots of Oryza officinalis.</title>
        <authorList>
            <person name="Yuan T."/>
        </authorList>
    </citation>
    <scope>NUCLEOTIDE SEQUENCE [LARGE SCALE GENOMIC DNA]</scope>
    <source>
        <strain evidence="9 10">W44</strain>
    </source>
</reference>
<keyword evidence="10" id="KW-1185">Reference proteome</keyword>
<evidence type="ECO:0000259" key="8">
    <source>
        <dbReference type="Pfam" id="PF13354"/>
    </source>
</evidence>
<sequence>MKLPLLLCLNLSLLLPAMGASPLAAAEGPITAAARQVESRLGARLGLMVVDTETNRQWQYRSGERFAMASTFKALACAALLDAGTQLLSRDIKIEAKDLLAHAPVTSKRVGTRMTAGDLCAATLSTSDNTAANLVLSTLGGPKRVNAFLRSIGDTVTRLDRMEPALNEATPGDPRDTTTPEAMARTIGELLIGDGLAPLARRQLTRWMEANAVADGLLRAGVPRDWRIADRTGAGGHGTRGIVAVMWPPGKKPVVAAIYLTETEASLATRDAAIAELGRVLAVEVVR</sequence>
<dbReference type="NCBIfam" id="NF033103">
    <property type="entry name" value="bla_class_A"/>
    <property type="match status" value="1"/>
</dbReference>
<dbReference type="PANTHER" id="PTHR35333:SF3">
    <property type="entry name" value="BETA-LACTAMASE-TYPE TRANSPEPTIDASE FOLD CONTAINING PROTEIN"/>
    <property type="match status" value="1"/>
</dbReference>
<protein>
    <recommendedName>
        <fullName evidence="3 6">Beta-lactamase</fullName>
        <ecNumber evidence="3 6">3.5.2.6</ecNumber>
    </recommendedName>
</protein>
<evidence type="ECO:0000256" key="1">
    <source>
        <dbReference type="ARBA" id="ARBA00001526"/>
    </source>
</evidence>
<keyword evidence="4 6" id="KW-0378">Hydrolase</keyword>
<evidence type="ECO:0000256" key="2">
    <source>
        <dbReference type="ARBA" id="ARBA00009009"/>
    </source>
</evidence>
<evidence type="ECO:0000256" key="7">
    <source>
        <dbReference type="SAM" id="SignalP"/>
    </source>
</evidence>
<dbReference type="PROSITE" id="PS00146">
    <property type="entry name" value="BETA_LACTAMASE_A"/>
    <property type="match status" value="1"/>
</dbReference>
<evidence type="ECO:0000256" key="3">
    <source>
        <dbReference type="ARBA" id="ARBA00012865"/>
    </source>
</evidence>
<organism evidence="9 10">
    <name type="scientific">Rhizobium wuzhouense</name>
    <dbReference type="NCBI Taxonomy" id="1986026"/>
    <lineage>
        <taxon>Bacteria</taxon>
        <taxon>Pseudomonadati</taxon>
        <taxon>Pseudomonadota</taxon>
        <taxon>Alphaproteobacteria</taxon>
        <taxon>Hyphomicrobiales</taxon>
        <taxon>Rhizobiaceae</taxon>
        <taxon>Rhizobium/Agrobacterium group</taxon>
        <taxon>Rhizobium</taxon>
    </lineage>
</organism>
<evidence type="ECO:0000256" key="5">
    <source>
        <dbReference type="ARBA" id="ARBA00023251"/>
    </source>
</evidence>
<dbReference type="EMBL" id="QJRY01000001">
    <property type="protein sequence ID" value="PYB77038.1"/>
    <property type="molecule type" value="Genomic_DNA"/>
</dbReference>
<evidence type="ECO:0000313" key="10">
    <source>
        <dbReference type="Proteomes" id="UP000247536"/>
    </source>
</evidence>
<dbReference type="Pfam" id="PF13354">
    <property type="entry name" value="Beta-lactamase2"/>
    <property type="match status" value="1"/>
</dbReference>
<dbReference type="EC" id="3.5.2.6" evidence="3 6"/>
<dbReference type="InterPro" id="IPR012338">
    <property type="entry name" value="Beta-lactam/transpept-like"/>
</dbReference>
<dbReference type="Gene3D" id="3.40.710.10">
    <property type="entry name" value="DD-peptidase/beta-lactamase superfamily"/>
    <property type="match status" value="1"/>
</dbReference>
<dbReference type="PANTHER" id="PTHR35333">
    <property type="entry name" value="BETA-LACTAMASE"/>
    <property type="match status" value="1"/>
</dbReference>
<accession>A0ABX5P0A2</accession>
<comment type="catalytic activity">
    <reaction evidence="1 6">
        <text>a beta-lactam + H2O = a substituted beta-amino acid</text>
        <dbReference type="Rhea" id="RHEA:20401"/>
        <dbReference type="ChEBI" id="CHEBI:15377"/>
        <dbReference type="ChEBI" id="CHEBI:35627"/>
        <dbReference type="ChEBI" id="CHEBI:140347"/>
        <dbReference type="EC" id="3.5.2.6"/>
    </reaction>
</comment>
<feature type="domain" description="Beta-lactamase class A catalytic" evidence="8">
    <location>
        <begin position="46"/>
        <end position="259"/>
    </location>
</feature>
<dbReference type="Proteomes" id="UP000247536">
    <property type="component" value="Unassembled WGS sequence"/>
</dbReference>
<evidence type="ECO:0000256" key="6">
    <source>
        <dbReference type="RuleBase" id="RU361140"/>
    </source>
</evidence>
<dbReference type="InterPro" id="IPR000871">
    <property type="entry name" value="Beta-lactam_class-A"/>
</dbReference>
<keyword evidence="5 6" id="KW-0046">Antibiotic resistance</keyword>
<gene>
    <name evidence="9" type="ORF">DMY87_01220</name>
</gene>
<evidence type="ECO:0000313" key="9">
    <source>
        <dbReference type="EMBL" id="PYB77038.1"/>
    </source>
</evidence>
<dbReference type="RefSeq" id="WP_110789470.1">
    <property type="nucleotide sequence ID" value="NZ_QJRY01000001.1"/>
</dbReference>